<comment type="pathway">
    <text evidence="1 9">Cell wall biogenesis; peptidoglycan biosynthesis.</text>
</comment>
<evidence type="ECO:0000256" key="9">
    <source>
        <dbReference type="PROSITE-ProRule" id="PRU01373"/>
    </source>
</evidence>
<dbReference type="GO" id="GO:0008360">
    <property type="term" value="P:regulation of cell shape"/>
    <property type="evidence" value="ECO:0007669"/>
    <property type="project" value="UniProtKB-UniRule"/>
</dbReference>
<dbReference type="Gene3D" id="1.10.101.10">
    <property type="entry name" value="PGBD-like superfamily/PGBD"/>
    <property type="match status" value="2"/>
</dbReference>
<dbReference type="SUPFAM" id="SSF47090">
    <property type="entry name" value="PGBD-like"/>
    <property type="match status" value="2"/>
</dbReference>
<dbReference type="Proteomes" id="UP000242329">
    <property type="component" value="Unassembled WGS sequence"/>
</dbReference>
<keyword evidence="6 9" id="KW-0133">Cell shape</keyword>
<dbReference type="PANTHER" id="PTHR30582">
    <property type="entry name" value="L,D-TRANSPEPTIDASE"/>
    <property type="match status" value="1"/>
</dbReference>
<feature type="domain" description="L,D-TPase catalytic" evidence="11">
    <location>
        <begin position="132"/>
        <end position="241"/>
    </location>
</feature>
<organism evidence="12 13">
    <name type="scientific">Thermosyntropha lipolytica DSM 11003</name>
    <dbReference type="NCBI Taxonomy" id="1123382"/>
    <lineage>
        <taxon>Bacteria</taxon>
        <taxon>Bacillati</taxon>
        <taxon>Bacillota</taxon>
        <taxon>Clostridia</taxon>
        <taxon>Eubacteriales</taxon>
        <taxon>Syntrophomonadaceae</taxon>
        <taxon>Thermosyntropha</taxon>
    </lineage>
</organism>
<dbReference type="GO" id="GO:0016757">
    <property type="term" value="F:glycosyltransferase activity"/>
    <property type="evidence" value="ECO:0007669"/>
    <property type="project" value="UniProtKB-KW"/>
</dbReference>
<dbReference type="InterPro" id="IPR050979">
    <property type="entry name" value="LD-transpeptidase"/>
</dbReference>
<dbReference type="PANTHER" id="PTHR30582:SF24">
    <property type="entry name" value="L,D-TRANSPEPTIDASE ERFK_SRFK-RELATED"/>
    <property type="match status" value="1"/>
</dbReference>
<evidence type="ECO:0000256" key="3">
    <source>
        <dbReference type="ARBA" id="ARBA00022676"/>
    </source>
</evidence>
<dbReference type="UniPathway" id="UPA00219"/>
<dbReference type="OrthoDB" id="9787225at2"/>
<dbReference type="Pfam" id="PF01471">
    <property type="entry name" value="PG_binding_1"/>
    <property type="match status" value="2"/>
</dbReference>
<accession>A0A1M5JGA8</accession>
<dbReference type="AlphaFoldDB" id="A0A1M5JGA8"/>
<evidence type="ECO:0000259" key="11">
    <source>
        <dbReference type="PROSITE" id="PS52029"/>
    </source>
</evidence>
<evidence type="ECO:0000256" key="8">
    <source>
        <dbReference type="ARBA" id="ARBA00023316"/>
    </source>
</evidence>
<reference evidence="13" key="1">
    <citation type="submission" date="2016-11" db="EMBL/GenBank/DDBJ databases">
        <authorList>
            <person name="Varghese N."/>
            <person name="Submissions S."/>
        </authorList>
    </citation>
    <scope>NUCLEOTIDE SEQUENCE [LARGE SCALE GENOMIC DNA]</scope>
    <source>
        <strain evidence="13">DSM 11003</strain>
    </source>
</reference>
<evidence type="ECO:0000256" key="10">
    <source>
        <dbReference type="SAM" id="SignalP"/>
    </source>
</evidence>
<dbReference type="SUPFAM" id="SSF141523">
    <property type="entry name" value="L,D-transpeptidase catalytic domain-like"/>
    <property type="match status" value="1"/>
</dbReference>
<dbReference type="GO" id="GO:0071555">
    <property type="term" value="P:cell wall organization"/>
    <property type="evidence" value="ECO:0007669"/>
    <property type="project" value="UniProtKB-UniRule"/>
</dbReference>
<protein>
    <submittedName>
        <fullName evidence="12">Putative peptidoglycan binding domain-containing protein</fullName>
    </submittedName>
</protein>
<proteinExistence type="inferred from homology"/>
<dbReference type="GO" id="GO:0071972">
    <property type="term" value="F:peptidoglycan L,D-transpeptidase activity"/>
    <property type="evidence" value="ECO:0007669"/>
    <property type="project" value="TreeGrafter"/>
</dbReference>
<dbReference type="InterPro" id="IPR036366">
    <property type="entry name" value="PGBDSf"/>
</dbReference>
<dbReference type="GO" id="GO:0018104">
    <property type="term" value="P:peptidoglycan-protein cross-linking"/>
    <property type="evidence" value="ECO:0007669"/>
    <property type="project" value="TreeGrafter"/>
</dbReference>
<keyword evidence="10" id="KW-0732">Signal</keyword>
<keyword evidence="7 9" id="KW-0573">Peptidoglycan synthesis</keyword>
<keyword evidence="13" id="KW-1185">Reference proteome</keyword>
<evidence type="ECO:0000256" key="2">
    <source>
        <dbReference type="ARBA" id="ARBA00005992"/>
    </source>
</evidence>
<comment type="similarity">
    <text evidence="2">Belongs to the YkuD family.</text>
</comment>
<feature type="active site" description="Nucleophile" evidence="9">
    <location>
        <position position="217"/>
    </location>
</feature>
<dbReference type="Pfam" id="PF03734">
    <property type="entry name" value="YkuD"/>
    <property type="match status" value="1"/>
</dbReference>
<evidence type="ECO:0000256" key="7">
    <source>
        <dbReference type="ARBA" id="ARBA00022984"/>
    </source>
</evidence>
<dbReference type="RefSeq" id="WP_073088870.1">
    <property type="nucleotide sequence ID" value="NZ_FQWY01000002.1"/>
</dbReference>
<feature type="chain" id="PRO_5038509323" evidence="10">
    <location>
        <begin position="23"/>
        <end position="321"/>
    </location>
</feature>
<gene>
    <name evidence="12" type="ORF">SAMN02745221_00108</name>
</gene>
<dbReference type="STRING" id="1123382.SAMN02745221_00108"/>
<dbReference type="GO" id="GO:0005576">
    <property type="term" value="C:extracellular region"/>
    <property type="evidence" value="ECO:0007669"/>
    <property type="project" value="TreeGrafter"/>
</dbReference>
<keyword evidence="8 9" id="KW-0961">Cell wall biogenesis/degradation</keyword>
<sequence length="321" mass="36475">MAKNIFMVSLLCWVLAVLPAKAEAAHNFSYPEQERNSIIINRTDFPVLYLSEPRIKGETVWLLQARLKELGYDIVPDGIYDEETERIVRLFQLAHGMEDNGVVNRQLWLKLTEEERGEDCLTERKEQLKGRVIIVIDTATRRLTVYENGKEVVSYPVAVGKSSTPSPLGEWRIVHKSLNWGNGFGTRWMGLNVPWGIYGIHGTDKPGSIGTYASHGCIRMFNRDVEKLYPMIPWGTTVRIVRNGKMYPEKVLPQPLQKGSSGQQVVYVQARLKDLGYVFDRADGRFGNMTELAVKYFQITHGLEPTGKVDEDVYRALGLID</sequence>
<dbReference type="CDD" id="cd16913">
    <property type="entry name" value="YkuD_like"/>
    <property type="match status" value="1"/>
</dbReference>
<dbReference type="EMBL" id="FQWY01000002">
    <property type="protein sequence ID" value="SHG39538.1"/>
    <property type="molecule type" value="Genomic_DNA"/>
</dbReference>
<dbReference type="Gene3D" id="2.40.440.10">
    <property type="entry name" value="L,D-transpeptidase catalytic domain-like"/>
    <property type="match status" value="1"/>
</dbReference>
<evidence type="ECO:0000256" key="6">
    <source>
        <dbReference type="ARBA" id="ARBA00022960"/>
    </source>
</evidence>
<evidence type="ECO:0000313" key="12">
    <source>
        <dbReference type="EMBL" id="SHG39538.1"/>
    </source>
</evidence>
<dbReference type="InterPro" id="IPR036365">
    <property type="entry name" value="PGBD-like_sf"/>
</dbReference>
<dbReference type="PROSITE" id="PS52029">
    <property type="entry name" value="LD_TPASE"/>
    <property type="match status" value="1"/>
</dbReference>
<keyword evidence="3" id="KW-0328">Glycosyltransferase</keyword>
<feature type="active site" description="Proton donor/acceptor" evidence="9">
    <location>
        <position position="201"/>
    </location>
</feature>
<evidence type="ECO:0000256" key="5">
    <source>
        <dbReference type="ARBA" id="ARBA00022801"/>
    </source>
</evidence>
<evidence type="ECO:0000313" key="13">
    <source>
        <dbReference type="Proteomes" id="UP000242329"/>
    </source>
</evidence>
<dbReference type="InterPro" id="IPR038063">
    <property type="entry name" value="Transpep_catalytic_dom"/>
</dbReference>
<feature type="signal peptide" evidence="10">
    <location>
        <begin position="1"/>
        <end position="22"/>
    </location>
</feature>
<keyword evidence="5" id="KW-0378">Hydrolase</keyword>
<keyword evidence="4" id="KW-0808">Transferase</keyword>
<name>A0A1M5JGA8_9FIRM</name>
<evidence type="ECO:0000256" key="4">
    <source>
        <dbReference type="ARBA" id="ARBA00022679"/>
    </source>
</evidence>
<evidence type="ECO:0000256" key="1">
    <source>
        <dbReference type="ARBA" id="ARBA00004752"/>
    </source>
</evidence>
<dbReference type="InterPro" id="IPR005490">
    <property type="entry name" value="LD_TPept_cat_dom"/>
</dbReference>
<dbReference type="InterPro" id="IPR002477">
    <property type="entry name" value="Peptidoglycan-bd-like"/>
</dbReference>